<proteinExistence type="predicted"/>
<protein>
    <submittedName>
        <fullName evidence="1">Uncharacterized protein</fullName>
    </submittedName>
</protein>
<sequence>MSGEPLPPYQNNARIVIECFVNSSKHTDLAPHAPNKKMVVFAEQTLKAMKFGQTSETLFKIAQGLTDFDGDNNIVSGICTTTDLMTYLFLKEKGRLPKNWQSDEGRIRTIISMAANLDIAELKNNIIHTQYDDDLSSPQKRTDIDIDALEKLVQNLQDRASIPSSGQTV</sequence>
<evidence type="ECO:0000313" key="1">
    <source>
        <dbReference type="EMBL" id="PIV10972.1"/>
    </source>
</evidence>
<accession>A0A2M7BWL5</accession>
<gene>
    <name evidence="1" type="ORF">COS50_02700</name>
</gene>
<organism evidence="1 2">
    <name type="scientific">Candidatus Roizmanbacteria bacterium CG03_land_8_20_14_0_80_35_26</name>
    <dbReference type="NCBI Taxonomy" id="1974845"/>
    <lineage>
        <taxon>Bacteria</taxon>
        <taxon>Candidatus Roizmaniibacteriota</taxon>
    </lineage>
</organism>
<evidence type="ECO:0000313" key="2">
    <source>
        <dbReference type="Proteomes" id="UP000230673"/>
    </source>
</evidence>
<dbReference type="Proteomes" id="UP000230673">
    <property type="component" value="Unassembled WGS sequence"/>
</dbReference>
<name>A0A2M7BWL5_9BACT</name>
<dbReference type="EMBL" id="PEUY01000037">
    <property type="protein sequence ID" value="PIV10972.1"/>
    <property type="molecule type" value="Genomic_DNA"/>
</dbReference>
<reference evidence="2" key="1">
    <citation type="submission" date="2017-09" db="EMBL/GenBank/DDBJ databases">
        <title>Depth-based differentiation of microbial function through sediment-hosted aquifers and enrichment of novel symbionts in the deep terrestrial subsurface.</title>
        <authorList>
            <person name="Probst A.J."/>
            <person name="Ladd B."/>
            <person name="Jarett J.K."/>
            <person name="Geller-Mcgrath D.E."/>
            <person name="Sieber C.M.K."/>
            <person name="Emerson J.B."/>
            <person name="Anantharaman K."/>
            <person name="Thomas B.C."/>
            <person name="Malmstrom R."/>
            <person name="Stieglmeier M."/>
            <person name="Klingl A."/>
            <person name="Woyke T."/>
            <person name="Ryan C.M."/>
            <person name="Banfield J.F."/>
        </authorList>
    </citation>
    <scope>NUCLEOTIDE SEQUENCE [LARGE SCALE GENOMIC DNA]</scope>
</reference>
<dbReference type="AlphaFoldDB" id="A0A2M7BWL5"/>
<comment type="caution">
    <text evidence="1">The sequence shown here is derived from an EMBL/GenBank/DDBJ whole genome shotgun (WGS) entry which is preliminary data.</text>
</comment>